<dbReference type="AlphaFoldDB" id="A0A4R6P0I2"/>
<dbReference type="GO" id="GO:0016539">
    <property type="term" value="P:intein-mediated protein splicing"/>
    <property type="evidence" value="ECO:0007669"/>
    <property type="project" value="InterPro"/>
</dbReference>
<dbReference type="RefSeq" id="WP_067496553.1">
    <property type="nucleotide sequence ID" value="NZ_SNXK01000012.1"/>
</dbReference>
<comment type="caution">
    <text evidence="2">The sequence shown here is derived from an EMBL/GenBank/DDBJ whole genome shotgun (WGS) entry which is preliminary data.</text>
</comment>
<feature type="domain" description="Hint" evidence="1">
    <location>
        <begin position="186"/>
        <end position="291"/>
    </location>
</feature>
<organism evidence="2 3">
    <name type="scientific">Nocardia ignorata</name>
    <dbReference type="NCBI Taxonomy" id="145285"/>
    <lineage>
        <taxon>Bacteria</taxon>
        <taxon>Bacillati</taxon>
        <taxon>Actinomycetota</taxon>
        <taxon>Actinomycetes</taxon>
        <taxon>Mycobacteriales</taxon>
        <taxon>Nocardiaceae</taxon>
        <taxon>Nocardia</taxon>
    </lineage>
</organism>
<dbReference type="PROSITE" id="PS50817">
    <property type="entry name" value="INTEIN_N_TER"/>
    <property type="match status" value="1"/>
</dbReference>
<dbReference type="CDD" id="cd00081">
    <property type="entry name" value="Hint"/>
    <property type="match status" value="1"/>
</dbReference>
<dbReference type="InterPro" id="IPR006141">
    <property type="entry name" value="Intein_N"/>
</dbReference>
<reference evidence="2 3" key="1">
    <citation type="submission" date="2019-03" db="EMBL/GenBank/DDBJ databases">
        <title>Genomic Encyclopedia of Type Strains, Phase IV (KMG-IV): sequencing the most valuable type-strain genomes for metagenomic binning, comparative biology and taxonomic classification.</title>
        <authorList>
            <person name="Goeker M."/>
        </authorList>
    </citation>
    <scope>NUCLEOTIDE SEQUENCE [LARGE SCALE GENOMIC DNA]</scope>
    <source>
        <strain evidence="2 3">DSM 44496</strain>
    </source>
</reference>
<sequence length="644" mass="70974">MTLAADAANLTSRDPINKGSIDVTSDGATVNNVVVDGPINDDWTAVFALFNLNAAEFEVVDDTVRMSTWQQSKATEDGTRDAIQLYSYSARFRRRKSSDIAPETLTAWRDALRAHPLPTPAPRRHGSTYVILVADPQLGKKGTEEAVANWRRGVEAHLTLARFLAPELAAVHVAFMGDETEGVCNNYCVGADELVLTKDMRWVPAGTLQAGDELYTVEEERKSAAGRRYETGRVLANEVRDLPSVRVHFSDGTSLLCTAEHPVLARTGKSGRWKWVRADRLMDYDYEVSKLADPWETAESFEAGWMSGLFDGEGCLQAAAGREPWHLNVSQLPGPVLEKAKRILSDHKFAFREDTNSKSQVATLHLLGGYAEVLRALGTFQPVRLLPKVGHPYVRTMNNVQVMSVEEAGVLPIAVMGTTSRTYIANGIVSHNTNQPHTVELNMSRQLELDFDLRVWTIKEAASLGLPLSVSSVISNHGEWTRNGSKDPVTTQGDNASTHIARQTRKLFDELAEHGAAPAIDWHIGAGDPAVTLRLSGVDCYFSHGYIEKGRGSSSETRTRNAIERQILGRTGELGATSLFFTAHYHHFYSQEFEGRTLFGCPALEAERSSEYMLNQYGVWSPAGMLGLMVGAHNSRGWSNVNVF</sequence>
<evidence type="ECO:0000259" key="1">
    <source>
        <dbReference type="SMART" id="SM00306"/>
    </source>
</evidence>
<evidence type="ECO:0000313" key="3">
    <source>
        <dbReference type="Proteomes" id="UP000295087"/>
    </source>
</evidence>
<gene>
    <name evidence="2" type="ORF">DFR75_11236</name>
</gene>
<dbReference type="InterPro" id="IPR003587">
    <property type="entry name" value="Hint_dom_N"/>
</dbReference>
<dbReference type="Proteomes" id="UP000295087">
    <property type="component" value="Unassembled WGS sequence"/>
</dbReference>
<dbReference type="Gene3D" id="2.170.16.10">
    <property type="entry name" value="Hedgehog/Intein (Hint) domain"/>
    <property type="match status" value="1"/>
</dbReference>
<proteinExistence type="predicted"/>
<accession>A0A4R6P0I2</accession>
<protein>
    <submittedName>
        <fullName evidence="2">Intein</fullName>
    </submittedName>
</protein>
<keyword evidence="3" id="KW-1185">Reference proteome</keyword>
<evidence type="ECO:0000313" key="2">
    <source>
        <dbReference type="EMBL" id="TDP29772.1"/>
    </source>
</evidence>
<name>A0A4R6P0I2_NOCIG</name>
<dbReference type="EMBL" id="SNXK01000012">
    <property type="protein sequence ID" value="TDP29772.1"/>
    <property type="molecule type" value="Genomic_DNA"/>
</dbReference>
<dbReference type="SMART" id="SM00306">
    <property type="entry name" value="HintN"/>
    <property type="match status" value="1"/>
</dbReference>
<dbReference type="SUPFAM" id="SSF51294">
    <property type="entry name" value="Hedgehog/intein (Hint) domain"/>
    <property type="match status" value="1"/>
</dbReference>
<dbReference type="InterPro" id="IPR036844">
    <property type="entry name" value="Hint_dom_sf"/>
</dbReference>